<protein>
    <recommendedName>
        <fullName evidence="3">Response regulatory domain-containing protein</fullName>
    </recommendedName>
</protein>
<gene>
    <name evidence="4" type="ORF">S01H4_33733</name>
</gene>
<dbReference type="SMART" id="SM00448">
    <property type="entry name" value="REC"/>
    <property type="match status" value="1"/>
</dbReference>
<dbReference type="PROSITE" id="PS50110">
    <property type="entry name" value="RESPONSE_REGULATORY"/>
    <property type="match status" value="1"/>
</dbReference>
<reference evidence="4" key="1">
    <citation type="journal article" date="2014" name="Front. Microbiol.">
        <title>High frequency of phylogenetically diverse reductive dehalogenase-homologous genes in deep subseafloor sedimentary metagenomes.</title>
        <authorList>
            <person name="Kawai M."/>
            <person name="Futagami T."/>
            <person name="Toyoda A."/>
            <person name="Takaki Y."/>
            <person name="Nishi S."/>
            <person name="Hori S."/>
            <person name="Arai W."/>
            <person name="Tsubouchi T."/>
            <person name="Morono Y."/>
            <person name="Uchiyama I."/>
            <person name="Ito T."/>
            <person name="Fujiyama A."/>
            <person name="Inagaki F."/>
            <person name="Takami H."/>
        </authorList>
    </citation>
    <scope>NUCLEOTIDE SEQUENCE</scope>
    <source>
        <strain evidence="4">Expedition CK06-06</strain>
    </source>
</reference>
<dbReference type="Pfam" id="PF00072">
    <property type="entry name" value="Response_reg"/>
    <property type="match status" value="1"/>
</dbReference>
<dbReference type="PANTHER" id="PTHR45339:SF3">
    <property type="entry name" value="HISTIDINE KINASE"/>
    <property type="match status" value="1"/>
</dbReference>
<keyword evidence="1" id="KW-0597">Phosphoprotein</keyword>
<feature type="domain" description="Response regulatory" evidence="3">
    <location>
        <begin position="23"/>
        <end position="142"/>
    </location>
</feature>
<evidence type="ECO:0000259" key="3">
    <source>
        <dbReference type="PROSITE" id="PS50110"/>
    </source>
</evidence>
<accession>X1BL53</accession>
<feature type="region of interest" description="Disordered" evidence="2">
    <location>
        <begin position="146"/>
        <end position="165"/>
    </location>
</feature>
<evidence type="ECO:0000256" key="1">
    <source>
        <dbReference type="ARBA" id="ARBA00022553"/>
    </source>
</evidence>
<dbReference type="EMBL" id="BART01017783">
    <property type="protein sequence ID" value="GAG81917.1"/>
    <property type="molecule type" value="Genomic_DNA"/>
</dbReference>
<dbReference type="InterPro" id="IPR011006">
    <property type="entry name" value="CheY-like_superfamily"/>
</dbReference>
<comment type="caution">
    <text evidence="4">The sequence shown here is derived from an EMBL/GenBank/DDBJ whole genome shotgun (WGS) entry which is preliminary data.</text>
</comment>
<dbReference type="SUPFAM" id="SSF52172">
    <property type="entry name" value="CheY-like"/>
    <property type="match status" value="1"/>
</dbReference>
<dbReference type="GO" id="GO:0000160">
    <property type="term" value="P:phosphorelay signal transduction system"/>
    <property type="evidence" value="ECO:0007669"/>
    <property type="project" value="InterPro"/>
</dbReference>
<dbReference type="PANTHER" id="PTHR45339">
    <property type="entry name" value="HYBRID SIGNAL TRANSDUCTION HISTIDINE KINASE J"/>
    <property type="match status" value="1"/>
</dbReference>
<feature type="non-terminal residue" evidence="4">
    <location>
        <position position="165"/>
    </location>
</feature>
<dbReference type="CDD" id="cd17546">
    <property type="entry name" value="REC_hyHK_CKI1_RcsC-like"/>
    <property type="match status" value="1"/>
</dbReference>
<evidence type="ECO:0000256" key="2">
    <source>
        <dbReference type="SAM" id="MobiDB-lite"/>
    </source>
</evidence>
<dbReference type="InterPro" id="IPR001789">
    <property type="entry name" value="Sig_transdc_resp-reg_receiver"/>
</dbReference>
<name>X1BL53_9ZZZZ</name>
<evidence type="ECO:0000313" key="4">
    <source>
        <dbReference type="EMBL" id="GAG81917.1"/>
    </source>
</evidence>
<dbReference type="Gene3D" id="3.40.50.2300">
    <property type="match status" value="1"/>
</dbReference>
<proteinExistence type="predicted"/>
<organism evidence="4">
    <name type="scientific">marine sediment metagenome</name>
    <dbReference type="NCBI Taxonomy" id="412755"/>
    <lineage>
        <taxon>unclassified sequences</taxon>
        <taxon>metagenomes</taxon>
        <taxon>ecological metagenomes</taxon>
    </lineage>
</organism>
<dbReference type="AlphaFoldDB" id="X1BL53"/>
<sequence length="165" mass="18001">MESPTSILSKPEEPTKDRKLHGHILLAEDVPEVHTLVRMVLEPAGLEVDSAENGKTTIEKALASQLAGQPYDIILMDVQMPELDGLEATRRLRQEGWERPIIALTAHAMTGDKKRCLAAGCDDYIPKPITVEAMFDTIGRYLDIGTSTNRVSPEPTGEPGSRIGG</sequence>